<name>A0ACC7LW05_9PSED</name>
<evidence type="ECO:0000313" key="1">
    <source>
        <dbReference type="EMBL" id="MFJ1338701.1"/>
    </source>
</evidence>
<organism evidence="1 2">
    <name type="scientific">Pseudomonas caricapapayae</name>
    <dbReference type="NCBI Taxonomy" id="46678"/>
    <lineage>
        <taxon>Bacteria</taxon>
        <taxon>Pseudomonadati</taxon>
        <taxon>Pseudomonadota</taxon>
        <taxon>Gammaproteobacteria</taxon>
        <taxon>Pseudomonadales</taxon>
        <taxon>Pseudomonadaceae</taxon>
        <taxon>Pseudomonas</taxon>
    </lineage>
</organism>
<sequence length="569" mass="66472">MKTYPKSIIPLFSKTQPLSSEILKNISDSAALYKKEEIQIYELCAKLKVIISSLSISTNTFDYIDDVRFEQKPSIPFLSDTEQQPEFEEKHLGKKLVILKDFKSSTFSYREKITDYDKETIAFANIINRLFHYICDNQLIKNLILEASYIKTYKDELADLHIYKSIRFRDLKGQGTIFDKVSNHYIETSEIVKANNSNIVKSDFSIAENREFRKLRRIIERVARRDRELHLLKIGSIGKNKTQYCSDQLLAYQEKIDLEQAEFIENAQVVIVKDDETEELKKLSDFALTDERKASELYMKAKDLEEQAVSLGYMALFTTFTCPPSFHPNPGNGSTKWDGSTPREASDWLSGRLVALNKDRERHGIETLGLWSKEAHKDQCPHMHSLFYVHPSQSDELKKLIYKHFGHSEKAVRIVEISEAEANKAGVKAASPTSYITKYIMKSLRDKSDEAMKNKAVARLWRYKTYNFFGKTKSVMWRKFNRFFTCDLKDLQKKLINPVFIKLALFRQENKFWQFCKLADEHLENILLEEEMASMSGFEYIKYTLWGYRVIGSNDYLQTKFNTYLRLKI</sequence>
<reference evidence="1" key="1">
    <citation type="submission" date="2024-10" db="EMBL/GenBank/DDBJ databases">
        <title>Aeromonas and Pseudomonas from the Cagarras Archipelago, Rio de Janeiro, Brazil.</title>
        <authorList>
            <person name="Canellas A.L.B."/>
            <person name="Laport M.S."/>
        </authorList>
    </citation>
    <scope>NUCLEOTIDE SEQUENCE</scope>
    <source>
        <strain evidence="1">ACP-7</strain>
    </source>
</reference>
<gene>
    <name evidence="1" type="ORF">ACIKP7_11265</name>
</gene>
<keyword evidence="1" id="KW-0540">Nuclease</keyword>
<proteinExistence type="predicted"/>
<dbReference type="EMBL" id="JBIUGF010000028">
    <property type="protein sequence ID" value="MFJ1338701.1"/>
    <property type="molecule type" value="Genomic_DNA"/>
</dbReference>
<evidence type="ECO:0000313" key="2">
    <source>
        <dbReference type="Proteomes" id="UP001615411"/>
    </source>
</evidence>
<accession>A0ACC7LW05</accession>
<comment type="caution">
    <text evidence="1">The sequence shown here is derived from an EMBL/GenBank/DDBJ whole genome shotgun (WGS) entry which is preliminary data.</text>
</comment>
<keyword evidence="2" id="KW-1185">Reference proteome</keyword>
<protein>
    <submittedName>
        <fullName evidence="1">Replication endonuclease</fullName>
    </submittedName>
</protein>
<keyword evidence="1" id="KW-0255">Endonuclease</keyword>
<keyword evidence="1" id="KW-0378">Hydrolase</keyword>
<dbReference type="Proteomes" id="UP001615411">
    <property type="component" value="Unassembled WGS sequence"/>
</dbReference>